<feature type="transmembrane region" description="Helical" evidence="2">
    <location>
        <begin position="370"/>
        <end position="392"/>
    </location>
</feature>
<feature type="compositionally biased region" description="Pro residues" evidence="1">
    <location>
        <begin position="464"/>
        <end position="480"/>
    </location>
</feature>
<dbReference type="PIRSF" id="PIRSF004548">
    <property type="entry name" value="CreD"/>
    <property type="match status" value="1"/>
</dbReference>
<protein>
    <submittedName>
        <fullName evidence="3">Cell envelope integrity protein CreD</fullName>
    </submittedName>
</protein>
<keyword evidence="2" id="KW-0812">Transmembrane</keyword>
<evidence type="ECO:0000313" key="4">
    <source>
        <dbReference type="Proteomes" id="UP000241447"/>
    </source>
</evidence>
<reference evidence="3 4" key="1">
    <citation type="submission" date="2018-03" db="EMBL/GenBank/DDBJ databases">
        <title>The Complete Genome of Celeribacter baekdonensis strain LH4, a Thiosulfate-Oxidizing Alphaproteobacterium Isolated from Gulf of Mexico Continental Slope Sediments.</title>
        <authorList>
            <person name="Flood B.E."/>
            <person name="Bailey J.V."/>
            <person name="Leprich D."/>
        </authorList>
    </citation>
    <scope>NUCLEOTIDE SEQUENCE [LARGE SCALE GENOMIC DNA]</scope>
    <source>
        <strain evidence="3 4">LH4</strain>
    </source>
</reference>
<name>A0A2R4M4D1_9RHOB</name>
<evidence type="ECO:0000313" key="3">
    <source>
        <dbReference type="EMBL" id="AVW92064.1"/>
    </source>
</evidence>
<feature type="transmembrane region" description="Helical" evidence="2">
    <location>
        <begin position="399"/>
        <end position="416"/>
    </location>
</feature>
<dbReference type="Proteomes" id="UP000241447">
    <property type="component" value="Chromosome"/>
</dbReference>
<feature type="transmembrane region" description="Helical" evidence="2">
    <location>
        <begin position="315"/>
        <end position="333"/>
    </location>
</feature>
<dbReference type="InterPro" id="IPR010364">
    <property type="entry name" value="Uncharacterised_IM_CreD"/>
</dbReference>
<dbReference type="KEGG" id="cbak:DA792_14065"/>
<evidence type="ECO:0000256" key="1">
    <source>
        <dbReference type="SAM" id="MobiDB-lite"/>
    </source>
</evidence>
<feature type="transmembrane region" description="Helical" evidence="2">
    <location>
        <begin position="422"/>
        <end position="440"/>
    </location>
</feature>
<dbReference type="AlphaFoldDB" id="A0A2R4M4D1"/>
<gene>
    <name evidence="3" type="ORF">DA792_14065</name>
</gene>
<dbReference type="PANTHER" id="PTHR30092:SF0">
    <property type="entry name" value="INNER MEMBRANE PROTEIN CRED"/>
    <property type="match status" value="1"/>
</dbReference>
<accession>A0A2R4M4D1</accession>
<dbReference type="EMBL" id="CP028475">
    <property type="protein sequence ID" value="AVW92064.1"/>
    <property type="molecule type" value="Genomic_DNA"/>
</dbReference>
<dbReference type="Pfam" id="PF06123">
    <property type="entry name" value="CreD"/>
    <property type="match status" value="1"/>
</dbReference>
<organism evidence="3 4">
    <name type="scientific">Celeribacter baekdonensis</name>
    <dbReference type="NCBI Taxonomy" id="875171"/>
    <lineage>
        <taxon>Bacteria</taxon>
        <taxon>Pseudomonadati</taxon>
        <taxon>Pseudomonadota</taxon>
        <taxon>Alphaproteobacteria</taxon>
        <taxon>Rhodobacterales</taxon>
        <taxon>Roseobacteraceae</taxon>
        <taxon>Celeribacter</taxon>
    </lineage>
</organism>
<proteinExistence type="predicted"/>
<feature type="region of interest" description="Disordered" evidence="1">
    <location>
        <begin position="459"/>
        <end position="480"/>
    </location>
</feature>
<dbReference type="RefSeq" id="WP_107720483.1">
    <property type="nucleotide sequence ID" value="NZ_CP028475.1"/>
</dbReference>
<dbReference type="OrthoDB" id="9791851at2"/>
<evidence type="ECO:0000256" key="2">
    <source>
        <dbReference type="SAM" id="Phobius"/>
    </source>
</evidence>
<keyword evidence="2" id="KW-0472">Membrane</keyword>
<dbReference type="NCBIfam" id="NF008712">
    <property type="entry name" value="PRK11715.1-1"/>
    <property type="match status" value="1"/>
</dbReference>
<sequence length="480" mass="52395">MRKSIGARFLIVGVLTLLMFIPLFFVSDIVQSRKYYSQNTLKDVGREWGGDQVISGPVLIIPVQETVDQTQSEEVIDPATGLVKTDGNGNAILKQVTRRVTLNRAPIYLYPNQFDVDMRTQTQMRHRGIFNVPVYQANVSMDFDFPTARIAGEVDKDEVILWEQASLAVDISNNAALRGEAALTIDNNDVPLEPIASERGRSGITAQIGDPRERGSYALTLGLNGAQSLMIAPVGRQTAVTITSDWPNPSFDGAFLPDGSEISELGFSAKWTIPHLARTLPQVTRDDFTTALRQSMSFGVQFIEPNDFYQKSYRAANYAILFIALTFLTILLVEKGADRPAHPVQYILVGLAQSIFVLLMVAYAEQIGFASAYALSAGATIGLLIFFGSFGLNLGKRTSVLGVMLLVLYAVLYLILRSADYALLAGATLAFAALAATMYFTRNEDWYGPEGATLWARKSKAAPSVPPSVPPAEAPAKPPR</sequence>
<dbReference type="GO" id="GO:0005886">
    <property type="term" value="C:plasma membrane"/>
    <property type="evidence" value="ECO:0007669"/>
    <property type="project" value="TreeGrafter"/>
</dbReference>
<feature type="transmembrane region" description="Helical" evidence="2">
    <location>
        <begin position="345"/>
        <end position="364"/>
    </location>
</feature>
<dbReference type="PANTHER" id="PTHR30092">
    <property type="entry name" value="INNER MEMBRANE PROTEIN CRED"/>
    <property type="match status" value="1"/>
</dbReference>
<feature type="transmembrane region" description="Helical" evidence="2">
    <location>
        <begin position="7"/>
        <end position="26"/>
    </location>
</feature>
<keyword evidence="2" id="KW-1133">Transmembrane helix</keyword>